<organism evidence="1 2">
    <name type="scientific">Candidatus Methanoperedens nitratireducens</name>
    <dbReference type="NCBI Taxonomy" id="1392998"/>
    <lineage>
        <taxon>Archaea</taxon>
        <taxon>Methanobacteriati</taxon>
        <taxon>Methanobacteriota</taxon>
        <taxon>Stenosarchaea group</taxon>
        <taxon>Methanomicrobia</taxon>
        <taxon>Methanosarcinales</taxon>
        <taxon>ANME-2 cluster</taxon>
        <taxon>Candidatus Methanoperedentaceae</taxon>
        <taxon>Candidatus Methanoperedens</taxon>
    </lineage>
</organism>
<evidence type="ECO:0000313" key="1">
    <source>
        <dbReference type="EMBL" id="SNQ59876.1"/>
    </source>
</evidence>
<protein>
    <submittedName>
        <fullName evidence="1">Uncharacterized protein</fullName>
    </submittedName>
</protein>
<proteinExistence type="predicted"/>
<evidence type="ECO:0000313" key="2">
    <source>
        <dbReference type="Proteomes" id="UP000218615"/>
    </source>
</evidence>
<name>A0A284VKQ7_9EURY</name>
<dbReference type="AlphaFoldDB" id="A0A284VKQ7"/>
<keyword evidence="2" id="KW-1185">Reference proteome</keyword>
<sequence length="67" mass="8063">MLRHRYICTGFVTHSSNYETESMINRTSEKDALLDNMNSFIYYSNKIMHQRESKYHGYHRKCIQAGR</sequence>
<dbReference type="EMBL" id="FZMP01000046">
    <property type="protein sequence ID" value="SNQ59876.1"/>
    <property type="molecule type" value="Genomic_DNA"/>
</dbReference>
<accession>A0A284VKQ7</accession>
<gene>
    <name evidence="1" type="ORF">MNV_140011</name>
</gene>
<dbReference type="Proteomes" id="UP000218615">
    <property type="component" value="Unassembled WGS sequence"/>
</dbReference>
<reference evidence="2" key="1">
    <citation type="submission" date="2017-06" db="EMBL/GenBank/DDBJ databases">
        <authorList>
            <person name="Cremers G."/>
        </authorList>
    </citation>
    <scope>NUCLEOTIDE SEQUENCE [LARGE SCALE GENOMIC DNA]</scope>
</reference>